<dbReference type="Pfam" id="PF08281">
    <property type="entry name" value="Sigma70_r4_2"/>
    <property type="match status" value="1"/>
</dbReference>
<dbReference type="InterPro" id="IPR014284">
    <property type="entry name" value="RNA_pol_sigma-70_dom"/>
</dbReference>
<evidence type="ECO:0000313" key="8">
    <source>
        <dbReference type="Proteomes" id="UP001165489"/>
    </source>
</evidence>
<feature type="domain" description="RNA polymerase sigma-70 region 2" evidence="5">
    <location>
        <begin position="60"/>
        <end position="124"/>
    </location>
</feature>
<gene>
    <name evidence="7" type="ORF">MM239_10300</name>
</gene>
<keyword evidence="3" id="KW-0731">Sigma factor</keyword>
<evidence type="ECO:0000259" key="5">
    <source>
        <dbReference type="Pfam" id="PF04542"/>
    </source>
</evidence>
<protein>
    <submittedName>
        <fullName evidence="7">Sigma-70 family RNA polymerase sigma factor</fullName>
    </submittedName>
</protein>
<feature type="domain" description="RNA polymerase sigma factor 70 region 4 type 2" evidence="6">
    <location>
        <begin position="159"/>
        <end position="208"/>
    </location>
</feature>
<dbReference type="SUPFAM" id="SSF88659">
    <property type="entry name" value="Sigma3 and sigma4 domains of RNA polymerase sigma factors"/>
    <property type="match status" value="1"/>
</dbReference>
<dbReference type="InterPro" id="IPR013325">
    <property type="entry name" value="RNA_pol_sigma_r2"/>
</dbReference>
<evidence type="ECO:0000256" key="4">
    <source>
        <dbReference type="ARBA" id="ARBA00023163"/>
    </source>
</evidence>
<evidence type="ECO:0000259" key="6">
    <source>
        <dbReference type="Pfam" id="PF08281"/>
    </source>
</evidence>
<keyword evidence="2" id="KW-0805">Transcription regulation</keyword>
<sequence length="234" mass="27676">MPFSKNPKIRQLDVDAEIKQQLELAQKEELGRGGSQCEEEKLWKSFLRGSEAALAEIFLLYADKLYNYGRQFTADRELVNDVVQDVFFTLIKSREKIGVAVSIKFYLYSSFRRRLLRLLKKNRKTVCQDEVNLDHYFQIGMNPHFFHSEESLSQDQVKLIDQAINKLPIRQKEILLLYFFEDLSYKEIAAIMEFSQVKSARKLLYRSLDSLYGHLAEHKEVFRLFYVFALHKMI</sequence>
<evidence type="ECO:0000256" key="3">
    <source>
        <dbReference type="ARBA" id="ARBA00023082"/>
    </source>
</evidence>
<dbReference type="Proteomes" id="UP001165489">
    <property type="component" value="Unassembled WGS sequence"/>
</dbReference>
<comment type="caution">
    <text evidence="7">The sequence shown here is derived from an EMBL/GenBank/DDBJ whole genome shotgun (WGS) entry which is preliminary data.</text>
</comment>
<dbReference type="InterPro" id="IPR036388">
    <property type="entry name" value="WH-like_DNA-bd_sf"/>
</dbReference>
<proteinExistence type="inferred from homology"/>
<dbReference type="EMBL" id="JAKZGP010000023">
    <property type="protein sequence ID" value="MCH7409785.1"/>
    <property type="molecule type" value="Genomic_DNA"/>
</dbReference>
<dbReference type="SUPFAM" id="SSF88946">
    <property type="entry name" value="Sigma2 domain of RNA polymerase sigma factors"/>
    <property type="match status" value="1"/>
</dbReference>
<dbReference type="RefSeq" id="WP_241348119.1">
    <property type="nucleotide sequence ID" value="NZ_JAKZGP010000023.1"/>
</dbReference>
<dbReference type="CDD" id="cd06171">
    <property type="entry name" value="Sigma70_r4"/>
    <property type="match status" value="1"/>
</dbReference>
<dbReference type="Pfam" id="PF04542">
    <property type="entry name" value="Sigma70_r2"/>
    <property type="match status" value="1"/>
</dbReference>
<reference evidence="7" key="1">
    <citation type="submission" date="2022-03" db="EMBL/GenBank/DDBJ databases">
        <title>De novo assembled genomes of Belliella spp. (Cyclobacteriaceae) strains.</title>
        <authorList>
            <person name="Szabo A."/>
            <person name="Korponai K."/>
            <person name="Felfoldi T."/>
        </authorList>
    </citation>
    <scope>NUCLEOTIDE SEQUENCE</scope>
    <source>
        <strain evidence="7">DSM 111904</strain>
    </source>
</reference>
<evidence type="ECO:0000256" key="1">
    <source>
        <dbReference type="ARBA" id="ARBA00010641"/>
    </source>
</evidence>
<dbReference type="InterPro" id="IPR013324">
    <property type="entry name" value="RNA_pol_sigma_r3/r4-like"/>
</dbReference>
<evidence type="ECO:0000313" key="7">
    <source>
        <dbReference type="EMBL" id="MCH7409785.1"/>
    </source>
</evidence>
<dbReference type="InterPro" id="IPR039425">
    <property type="entry name" value="RNA_pol_sigma-70-like"/>
</dbReference>
<dbReference type="InterPro" id="IPR013249">
    <property type="entry name" value="RNA_pol_sigma70_r4_t2"/>
</dbReference>
<name>A0ABS9V0P0_9BACT</name>
<comment type="similarity">
    <text evidence="1">Belongs to the sigma-70 factor family. ECF subfamily.</text>
</comment>
<dbReference type="InterPro" id="IPR007627">
    <property type="entry name" value="RNA_pol_sigma70_r2"/>
</dbReference>
<dbReference type="Gene3D" id="1.10.1740.10">
    <property type="match status" value="1"/>
</dbReference>
<dbReference type="PANTHER" id="PTHR43133:SF46">
    <property type="entry name" value="RNA POLYMERASE SIGMA-70 FACTOR ECF SUBFAMILY"/>
    <property type="match status" value="1"/>
</dbReference>
<dbReference type="PANTHER" id="PTHR43133">
    <property type="entry name" value="RNA POLYMERASE ECF-TYPE SIGMA FACTO"/>
    <property type="match status" value="1"/>
</dbReference>
<evidence type="ECO:0000256" key="2">
    <source>
        <dbReference type="ARBA" id="ARBA00023015"/>
    </source>
</evidence>
<dbReference type="NCBIfam" id="TIGR02937">
    <property type="entry name" value="sigma70-ECF"/>
    <property type="match status" value="1"/>
</dbReference>
<keyword evidence="8" id="KW-1185">Reference proteome</keyword>
<keyword evidence="4" id="KW-0804">Transcription</keyword>
<accession>A0ABS9V0P0</accession>
<dbReference type="Gene3D" id="1.10.10.10">
    <property type="entry name" value="Winged helix-like DNA-binding domain superfamily/Winged helix DNA-binding domain"/>
    <property type="match status" value="1"/>
</dbReference>
<organism evidence="7 8">
    <name type="scientific">Belliella filtrata</name>
    <dbReference type="NCBI Taxonomy" id="2923435"/>
    <lineage>
        <taxon>Bacteria</taxon>
        <taxon>Pseudomonadati</taxon>
        <taxon>Bacteroidota</taxon>
        <taxon>Cytophagia</taxon>
        <taxon>Cytophagales</taxon>
        <taxon>Cyclobacteriaceae</taxon>
        <taxon>Belliella</taxon>
    </lineage>
</organism>